<feature type="domain" description="Mannosylglycerate hydrolase MGH1-like glycoside hydrolase" evidence="2">
    <location>
        <begin position="730"/>
        <end position="923"/>
    </location>
</feature>
<keyword evidence="4" id="KW-1185">Reference proteome</keyword>
<keyword evidence="1" id="KW-0256">Endoplasmic reticulum</keyword>
<dbReference type="GO" id="GO:0009311">
    <property type="term" value="P:oligosaccharide metabolic process"/>
    <property type="evidence" value="ECO:0007669"/>
    <property type="project" value="UniProtKB-UniRule"/>
</dbReference>
<keyword evidence="1" id="KW-0378">Hydrolase</keyword>
<feature type="domain" description="Mannosylglycerate hydrolase MGH1-like glycoside hydrolase" evidence="2">
    <location>
        <begin position="452"/>
        <end position="559"/>
    </location>
</feature>
<dbReference type="InterPro" id="IPR008928">
    <property type="entry name" value="6-hairpin_glycosidase_sf"/>
</dbReference>
<dbReference type="EC" id="3.2.1.106" evidence="1"/>
<sequence length="1057" mass="123297">MPLSKRPSREEKRLEEDKNRSKYWKKWGTYLSERCWGVPREDYTDEGDAWQFDFETAKSRVFRWNEQGMAGICDSHQFLNLTIAMWNENDDILKENLFGLPGGASSKSGNHGEDVKELYYYLDNTPTHSYAKFLYKYPISKFPYNELYEKNSQRGKNDTEFEITDTGIFNDNNYFDVFFEVAKDDDDPEEIYFRITAYNRSNAPAPLHLLPQLFFRNTWSWNLESEIDNAKPNLYQESDNVIRINHYKLGERRIIFAPSPGFENAENDIEPTFLFCDNETNFKKLYNVENKSDYCKDGFHDYIVDEIKESVNPNKSGTKACAWFVFDENGGVPAGDYVTIRYKLTKDLSDKSLQLDEELLDEIINTRMNEADEFYWNVSPLPIPQHLRNVQRQAYSGLLWTKQFYHFIHDYWYKGDPNSDLPPTIGRANQRNKEWKNLYNTDILSMPDNFEYPFYCSWDTAFHTIPLAMIDPEFAKSQLDLLTREWYMSPQGQIPAYEWNFSDTNPPVQAWAAYRTYKIEKKNWGIADRPFLERVFQKLMINFTWWVNRKDIDGNGIFEGGFLGLDNISIFNRSEPPSGIQLLQSDASGWIAWYSLTMMNIALELAKENSVYEDIASKFFEHYLLIADAMTFLNESEKKSSPTTDSLWDDEEQFFYDKIQWGDDKQSSVKVRSLVGLIPLFATTTIEPEVLNRFPSFRKRLEWLIKNKNYLFQKHIASMDTKGDCDRLLLSLVNKDRLLAILKKLFDEGEFLSDYGIRSLSKYHEEHPVHMNINGQDYGVSYLPGESDSGMFGGNSNWRGPIWFPMNFLLIESLLRFYLYYGSSLKIEAPTGSGEFLNLGQAAEEIQQRLIHIFMPDKDGYKAYLGRPFDSSDAEDEDAIELTERQLEYNETLEKLNNDEYFKDLMNFYEYFDGDTGRGLGAKWQCGWTALVARMIQDVGVICREPNTPVRRKSYYDLNEIQNYEPKPSVYPLLSRRKSGKSLLNLAAQKLELDDDEKFLHESQVPGLSRNGSIKSVKSAHSGLSDNEDFLNSVKEAMSNYKISEDVNVNSDEHEVR</sequence>
<dbReference type="GO" id="GO:0004573">
    <property type="term" value="F:Glc3Man9GlcNAc2 oligosaccharide glucosidase activity"/>
    <property type="evidence" value="ECO:0007669"/>
    <property type="project" value="UniProtKB-UniRule"/>
</dbReference>
<accession>A0A9P6WIA2</accession>
<dbReference type="Proteomes" id="UP000697127">
    <property type="component" value="Unassembled WGS sequence"/>
</dbReference>
<dbReference type="PANTHER" id="PTHR10412:SF10">
    <property type="entry name" value="GLYCOSYL HYDROLASE FAMILY 63 C-TERMINAL DOMAIN-CONTAINING PROTEIN"/>
    <property type="match status" value="1"/>
</dbReference>
<keyword evidence="1" id="KW-0325">Glycoprotein</keyword>
<proteinExistence type="inferred from homology"/>
<dbReference type="SUPFAM" id="SSF48208">
    <property type="entry name" value="Six-hairpin glycosidases"/>
    <property type="match status" value="1"/>
</dbReference>
<comment type="function">
    <text evidence="1">Cleaves the distal alpha 1,2-linked glucose residue from the Glc(3)Man(9)GlcNAc(2) oligosaccharide precursor.</text>
</comment>
<comment type="subcellular location">
    <subcellularLocation>
        <location evidence="1">Endoplasmic reticulum membrane</location>
        <topology evidence="1">Single-pass type II membrane protein</topology>
    </subcellularLocation>
</comment>
<comment type="similarity">
    <text evidence="1">Belongs to the glycosyl hydrolase 63 family.</text>
</comment>
<evidence type="ECO:0000313" key="3">
    <source>
        <dbReference type="EMBL" id="KAG0687477.1"/>
    </source>
</evidence>
<dbReference type="Pfam" id="PF22422">
    <property type="entry name" value="MGH1-like_GH"/>
    <property type="match status" value="2"/>
</dbReference>
<name>A0A9P6WIA2_9ASCO</name>
<comment type="pathway">
    <text evidence="1">Glycan metabolism; N-glycan degradation.</text>
</comment>
<evidence type="ECO:0000259" key="2">
    <source>
        <dbReference type="Pfam" id="PF22422"/>
    </source>
</evidence>
<organism evidence="3 4">
    <name type="scientific">Pichia californica</name>
    <dbReference type="NCBI Taxonomy" id="460514"/>
    <lineage>
        <taxon>Eukaryota</taxon>
        <taxon>Fungi</taxon>
        <taxon>Dikarya</taxon>
        <taxon>Ascomycota</taxon>
        <taxon>Saccharomycotina</taxon>
        <taxon>Pichiomycetes</taxon>
        <taxon>Pichiales</taxon>
        <taxon>Pichiaceae</taxon>
        <taxon>Pichia</taxon>
    </lineage>
</organism>
<dbReference type="AlphaFoldDB" id="A0A9P6WIA2"/>
<comment type="caution">
    <text evidence="3">The sequence shown here is derived from an EMBL/GenBank/DDBJ whole genome shotgun (WGS) entry which is preliminary data.</text>
</comment>
<dbReference type="Gene3D" id="1.50.10.10">
    <property type="match status" value="2"/>
</dbReference>
<keyword evidence="1" id="KW-0326">Glycosidase</keyword>
<protein>
    <recommendedName>
        <fullName evidence="1">Mannosyl-oligosaccharide glucosidase</fullName>
        <ecNumber evidence="1">3.2.1.106</ecNumber>
    </recommendedName>
    <alternativeName>
        <fullName evidence="1">Glucosidase I</fullName>
    </alternativeName>
</protein>
<dbReference type="EMBL" id="PUHW01000255">
    <property type="protein sequence ID" value="KAG0687477.1"/>
    <property type="molecule type" value="Genomic_DNA"/>
</dbReference>
<reference evidence="3" key="1">
    <citation type="submission" date="2020-11" db="EMBL/GenBank/DDBJ databases">
        <title>Kefir isolates.</title>
        <authorList>
            <person name="Marcisauskas S."/>
            <person name="Kim Y."/>
            <person name="Blasche S."/>
        </authorList>
    </citation>
    <scope>NUCLEOTIDE SEQUENCE</scope>
    <source>
        <strain evidence="3">Olga-1</strain>
    </source>
</reference>
<evidence type="ECO:0000313" key="4">
    <source>
        <dbReference type="Proteomes" id="UP000697127"/>
    </source>
</evidence>
<dbReference type="GO" id="GO:0006487">
    <property type="term" value="P:protein N-linked glycosylation"/>
    <property type="evidence" value="ECO:0007669"/>
    <property type="project" value="UniProtKB-UniRule"/>
</dbReference>
<evidence type="ECO:0000256" key="1">
    <source>
        <dbReference type="RuleBase" id="RU369107"/>
    </source>
</evidence>
<dbReference type="InterPro" id="IPR004888">
    <property type="entry name" value="Glycoside_hydrolase_63"/>
</dbReference>
<dbReference type="InterPro" id="IPR054491">
    <property type="entry name" value="MGH1-like_GH"/>
</dbReference>
<comment type="catalytic activity">
    <reaction evidence="1">
        <text>N(4)-(alpha-D-Glc-(1-&gt;2)-alpha-D-Glc-(1-&gt;3)-alpha-D-Glc-(1-&gt;3)-alpha-D-Man-(1-&gt;2)-alpha-D-Man-(1-&gt;2)-alpha-D-Man-(1-&gt;3)-[alpha-D-Man-(1-&gt;2)-alpha-D-Man-(1-&gt;3)-[alpha-D-Man-(1-&gt;2)-alpha-D-Man-(1-&gt;6)]-alpha-D-Man-(1-&gt;6)]-beta-D-Man-(1-&gt;4)-beta-D-GlcNAc-(1-&gt;4)-beta-D-GlcNAc)-L-asparaginyl-[protein] + H2O = N(4)-(alpha-D-Glc-(1-&gt;3)-alpha-D-Glc-(1-&gt;3)-alpha-D-Man-(1-&gt;2)-alpha-D-Man-(1-&gt;2)-alpha-D-Man-(1-&gt;3)-[alpha-D-Man-(1-&gt;2)-alpha-D-Man-(1-&gt;3)-[alpha-D-Man-(1-&gt;2)-alpha-D-Man-(1-&gt;6)]-alpha-D-Man-(1-&gt;6)]-beta-D-Man-(1-&gt;4)-beta-D-GlcNAc-(1-&gt;4)-beta-D-GlcNAc)-L-asparaginyl-[protein] + beta-D-glucose</text>
        <dbReference type="Rhea" id="RHEA:55988"/>
        <dbReference type="Rhea" id="RHEA-COMP:12806"/>
        <dbReference type="Rhea" id="RHEA-COMP:14355"/>
        <dbReference type="ChEBI" id="CHEBI:15377"/>
        <dbReference type="ChEBI" id="CHEBI:15903"/>
        <dbReference type="ChEBI" id="CHEBI:59082"/>
        <dbReference type="ChEBI" id="CHEBI:132537"/>
        <dbReference type="EC" id="3.2.1.106"/>
    </reaction>
</comment>
<dbReference type="InterPro" id="IPR012341">
    <property type="entry name" value="6hp_glycosidase-like_sf"/>
</dbReference>
<dbReference type="GO" id="GO:0005789">
    <property type="term" value="C:endoplasmic reticulum membrane"/>
    <property type="evidence" value="ECO:0007669"/>
    <property type="project" value="UniProtKB-SubCell"/>
</dbReference>
<gene>
    <name evidence="3" type="ORF">C6P40_002291</name>
</gene>
<dbReference type="PANTHER" id="PTHR10412">
    <property type="entry name" value="MANNOSYL-OLIGOSACCHARIDE GLUCOSIDASE"/>
    <property type="match status" value="1"/>
</dbReference>